<evidence type="ECO:0000313" key="3">
    <source>
        <dbReference type="Proteomes" id="UP001303115"/>
    </source>
</evidence>
<reference evidence="3" key="1">
    <citation type="journal article" date="2023" name="Mol. Phylogenet. Evol.">
        <title>Genome-scale phylogeny and comparative genomics of the fungal order Sordariales.</title>
        <authorList>
            <person name="Hensen N."/>
            <person name="Bonometti L."/>
            <person name="Westerberg I."/>
            <person name="Brannstrom I.O."/>
            <person name="Guillou S."/>
            <person name="Cros-Aarteil S."/>
            <person name="Calhoun S."/>
            <person name="Haridas S."/>
            <person name="Kuo A."/>
            <person name="Mondo S."/>
            <person name="Pangilinan J."/>
            <person name="Riley R."/>
            <person name="LaButti K."/>
            <person name="Andreopoulos B."/>
            <person name="Lipzen A."/>
            <person name="Chen C."/>
            <person name="Yan M."/>
            <person name="Daum C."/>
            <person name="Ng V."/>
            <person name="Clum A."/>
            <person name="Steindorff A."/>
            <person name="Ohm R.A."/>
            <person name="Martin F."/>
            <person name="Silar P."/>
            <person name="Natvig D.O."/>
            <person name="Lalanne C."/>
            <person name="Gautier V."/>
            <person name="Ament-Velasquez S.L."/>
            <person name="Kruys A."/>
            <person name="Hutchinson M.I."/>
            <person name="Powell A.J."/>
            <person name="Barry K."/>
            <person name="Miller A.N."/>
            <person name="Grigoriev I.V."/>
            <person name="Debuchy R."/>
            <person name="Gladieux P."/>
            <person name="Hiltunen Thoren M."/>
            <person name="Johannesson H."/>
        </authorList>
    </citation>
    <scope>NUCLEOTIDE SEQUENCE [LARGE SCALE GENOMIC DNA]</scope>
    <source>
        <strain evidence="3">CBS 284.82</strain>
    </source>
</reference>
<feature type="compositionally biased region" description="Low complexity" evidence="1">
    <location>
        <begin position="63"/>
        <end position="73"/>
    </location>
</feature>
<keyword evidence="3" id="KW-1185">Reference proteome</keyword>
<comment type="caution">
    <text evidence="2">The sequence shown here is derived from an EMBL/GenBank/DDBJ whole genome shotgun (WGS) entry which is preliminary data.</text>
</comment>
<protein>
    <submittedName>
        <fullName evidence="2">Uncharacterized protein</fullName>
    </submittedName>
</protein>
<evidence type="ECO:0000313" key="2">
    <source>
        <dbReference type="EMBL" id="KAK4039120.1"/>
    </source>
</evidence>
<evidence type="ECO:0000256" key="1">
    <source>
        <dbReference type="SAM" id="MobiDB-lite"/>
    </source>
</evidence>
<dbReference type="AlphaFoldDB" id="A0AAN6PFN6"/>
<feature type="region of interest" description="Disordered" evidence="1">
    <location>
        <begin position="1"/>
        <end position="20"/>
    </location>
</feature>
<dbReference type="Proteomes" id="UP001303115">
    <property type="component" value="Unassembled WGS sequence"/>
</dbReference>
<feature type="region of interest" description="Disordered" evidence="1">
    <location>
        <begin position="31"/>
        <end position="84"/>
    </location>
</feature>
<dbReference type="EMBL" id="MU854409">
    <property type="protein sequence ID" value="KAK4039120.1"/>
    <property type="molecule type" value="Genomic_DNA"/>
</dbReference>
<gene>
    <name evidence="2" type="ORF">C8A01DRAFT_16826</name>
</gene>
<name>A0AAN6PFN6_9PEZI</name>
<proteinExistence type="predicted"/>
<organism evidence="2 3">
    <name type="scientific">Parachaetomium inaequale</name>
    <dbReference type="NCBI Taxonomy" id="2588326"/>
    <lineage>
        <taxon>Eukaryota</taxon>
        <taxon>Fungi</taxon>
        <taxon>Dikarya</taxon>
        <taxon>Ascomycota</taxon>
        <taxon>Pezizomycotina</taxon>
        <taxon>Sordariomycetes</taxon>
        <taxon>Sordariomycetidae</taxon>
        <taxon>Sordariales</taxon>
        <taxon>Chaetomiaceae</taxon>
        <taxon>Parachaetomium</taxon>
    </lineage>
</organism>
<sequence>MRGGPGTSAAPPPPPRGLTLPMRYLMRKRLKNPAPLEITERRQVGDVEAIFKPSPSPSGAADQQQTQKQQKQQHYPARGSDSEL</sequence>
<accession>A0AAN6PFN6</accession>